<sequence length="370" mass="40237">DVMNIMADQFDAVSPTGISRLDAFWPRFVKDAKTGKVTVKTPIGAKQSPAKMRIIEEMQDGLESGVNYDTPLNSLDLYIKSMQKMTRDRVLRNKLIEEDVGRVLSPLGFVDDATFAAQKASREVLQEATRAVKDLEGRRVSLAVGGKETGPAGKAASILRISRAAERERVKVDLEAANKALEAAKKAWQQQNGRYKKELAGARSRAASGTLEEKPGIELGPGLSGVVFKKEELDALVRALRPRGRVLAVAETAASLPRQTVTGMMDVGQFGIQMATMFYRRPGSWGKAVARSLQAIGNEDAYLRWLGGSEAARRAGSYGIDLGGSEFTEFTREFFASTRIGQKASDTVFKTLLEAAPRGFDSALAASRVF</sequence>
<proteinExistence type="predicted"/>
<feature type="non-terminal residue" evidence="2">
    <location>
        <position position="1"/>
    </location>
</feature>
<gene>
    <name evidence="2" type="ORF">LCGC14_2972990</name>
</gene>
<evidence type="ECO:0000313" key="2">
    <source>
        <dbReference type="EMBL" id="KKK65552.1"/>
    </source>
</evidence>
<reference evidence="2" key="1">
    <citation type="journal article" date="2015" name="Nature">
        <title>Complex archaea that bridge the gap between prokaryotes and eukaryotes.</title>
        <authorList>
            <person name="Spang A."/>
            <person name="Saw J.H."/>
            <person name="Jorgensen S.L."/>
            <person name="Zaremba-Niedzwiedzka K."/>
            <person name="Martijn J."/>
            <person name="Lind A.E."/>
            <person name="van Eijk R."/>
            <person name="Schleper C."/>
            <person name="Guy L."/>
            <person name="Ettema T.J."/>
        </authorList>
    </citation>
    <scope>NUCLEOTIDE SEQUENCE</scope>
</reference>
<feature type="non-terminal residue" evidence="2">
    <location>
        <position position="370"/>
    </location>
</feature>
<protein>
    <submittedName>
        <fullName evidence="2">Uncharacterized protein</fullName>
    </submittedName>
</protein>
<comment type="caution">
    <text evidence="2">The sequence shown here is derived from an EMBL/GenBank/DDBJ whole genome shotgun (WGS) entry which is preliminary data.</text>
</comment>
<evidence type="ECO:0000256" key="1">
    <source>
        <dbReference type="SAM" id="Coils"/>
    </source>
</evidence>
<feature type="coiled-coil region" evidence="1">
    <location>
        <begin position="167"/>
        <end position="205"/>
    </location>
</feature>
<accession>A0A0F8X8V4</accession>
<organism evidence="2">
    <name type="scientific">marine sediment metagenome</name>
    <dbReference type="NCBI Taxonomy" id="412755"/>
    <lineage>
        <taxon>unclassified sequences</taxon>
        <taxon>metagenomes</taxon>
        <taxon>ecological metagenomes</taxon>
    </lineage>
</organism>
<dbReference type="AlphaFoldDB" id="A0A0F8X8V4"/>
<keyword evidence="1" id="KW-0175">Coiled coil</keyword>
<dbReference type="EMBL" id="LAZR01060498">
    <property type="protein sequence ID" value="KKK65552.1"/>
    <property type="molecule type" value="Genomic_DNA"/>
</dbReference>
<name>A0A0F8X8V4_9ZZZZ</name>